<proteinExistence type="predicted"/>
<evidence type="ECO:0000256" key="1">
    <source>
        <dbReference type="SAM" id="MobiDB-lite"/>
    </source>
</evidence>
<sequence length="48" mass="5341">MFAGGLHPEEIDDVHEAQPEFGQPLTQDGGGRERFLGRDVAAWKKFSL</sequence>
<name>A0A6J5KE20_9BURK</name>
<dbReference type="AlphaFoldDB" id="A0A6J5KE20"/>
<organism evidence="2 3">
    <name type="scientific">Paraburkholderia phenoliruptrix</name>
    <dbReference type="NCBI Taxonomy" id="252970"/>
    <lineage>
        <taxon>Bacteria</taxon>
        <taxon>Pseudomonadati</taxon>
        <taxon>Pseudomonadota</taxon>
        <taxon>Betaproteobacteria</taxon>
        <taxon>Burkholderiales</taxon>
        <taxon>Burkholderiaceae</taxon>
        <taxon>Paraburkholderia</taxon>
    </lineage>
</organism>
<accession>A0A6J5KE20</accession>
<reference evidence="2 3" key="1">
    <citation type="submission" date="2020-04" db="EMBL/GenBank/DDBJ databases">
        <authorList>
            <person name="De Canck E."/>
        </authorList>
    </citation>
    <scope>NUCLEOTIDE SEQUENCE [LARGE SCALE GENOMIC DNA]</scope>
    <source>
        <strain evidence="2 3">LMG 9964</strain>
    </source>
</reference>
<evidence type="ECO:0000313" key="3">
    <source>
        <dbReference type="Proteomes" id="UP000494102"/>
    </source>
</evidence>
<protein>
    <submittedName>
        <fullName evidence="2">Uncharacterized protein</fullName>
    </submittedName>
</protein>
<feature type="region of interest" description="Disordered" evidence="1">
    <location>
        <begin position="1"/>
        <end position="33"/>
    </location>
</feature>
<evidence type="ECO:0000313" key="2">
    <source>
        <dbReference type="EMBL" id="CAB4052459.1"/>
    </source>
</evidence>
<dbReference type="EMBL" id="CADILN010000015">
    <property type="protein sequence ID" value="CAB4052459.1"/>
    <property type="molecule type" value="Genomic_DNA"/>
</dbReference>
<gene>
    <name evidence="2" type="ORF">LMG9964_06149</name>
</gene>
<dbReference type="Proteomes" id="UP000494102">
    <property type="component" value="Unassembled WGS sequence"/>
</dbReference>